<organism evidence="2 3">
    <name type="scientific">Streptomyces mexicanus</name>
    <dbReference type="NCBI Taxonomy" id="178566"/>
    <lineage>
        <taxon>Bacteria</taxon>
        <taxon>Bacillati</taxon>
        <taxon>Actinomycetota</taxon>
        <taxon>Actinomycetes</taxon>
        <taxon>Kitasatosporales</taxon>
        <taxon>Streptomycetaceae</taxon>
        <taxon>Streptomyces</taxon>
    </lineage>
</organism>
<proteinExistence type="predicted"/>
<reference evidence="2 3" key="1">
    <citation type="submission" date="2020-08" db="EMBL/GenBank/DDBJ databases">
        <title>Whole-Genome Sequence of French Clinical Streptomyces mexicanus Strain Q0842.</title>
        <authorList>
            <person name="Boxberger M."/>
            <person name="La Scola B."/>
        </authorList>
    </citation>
    <scope>NUCLEOTIDE SEQUENCE [LARGE SCALE GENOMIC DNA]</scope>
    <source>
        <strain evidence="2 3">Marseille-Q0842</strain>
    </source>
</reference>
<dbReference type="Proteomes" id="UP000517694">
    <property type="component" value="Unassembled WGS sequence"/>
</dbReference>
<dbReference type="OrthoDB" id="3917849at2"/>
<accession>A0A7X1HVK5</accession>
<protein>
    <submittedName>
        <fullName evidence="2">Uncharacterized protein</fullName>
    </submittedName>
</protein>
<sequence length="753" mass="80540">MIDPGQIPQYTGDFDQLSKAVTELRKRAVGIRNNGQDVHSRFQATAAYYRAPEADQLLSSTQPVMDTADEFAAHIESLADALDTFVVEAKPHADRLKRLREKAIAFVDSVQGDDDWNKDQDKRDAHEALMNGVAEAVAGFWAAEQNAADKINHISPAMCRPVAGGGSQGSGTYAVSADTLKSMDDLPWGSPEERTYDRWSLGWWGHGIKSWAWDGIVKDSIWGGVVGLGVLVDNLAGINGSQARHDTWDGLRRTVVGAYAYGMDAVGLGDHLSDWQRGSEAYTKEFGKQFVAYDMWDEDPARAHAVTSFNLLTLFAGGAGGLARLGKAGRLTEAAGTVAKVGDVLDPISGTARAAGALSDLPKVSEVLTHVSDHLKLPKPHFPNTALDLDDRYRIDKNGNFIALRPDGTPDLTPPRHEHAAADHLALASQGDRELVRAGAGVGHSEAAAGTRAELSPRAHHGPDGASYGDSPTGGHNPEHVAPSVDHHGIHHDVGDGHIGHSTSHGEGMGHGSGDFPGESDASRGPSAGDEGGPMVRGGETEQRIREALKGVPGDQRPKPKLLERILDRLASEPGGQRVGEIISSGQFNASEKYGQVVCSLGANRVQMYRPAVDQLVFADDLVRGGVPAHAIDFEVKDPPGADVDVRIRDESGDVYAYQLKRLNNPQDPISELTRDKYLLQLTKSVASHHIMLVDGGRGTRAEWMANGSYDALMDVHSGRSGGKGRGITFVIRLEDGNLVVPAGSKNDPKGIL</sequence>
<dbReference type="EMBL" id="JACMHY010000001">
    <property type="protein sequence ID" value="MBC2863540.1"/>
    <property type="molecule type" value="Genomic_DNA"/>
</dbReference>
<name>A0A7X1HVK5_9ACTN</name>
<keyword evidence="3" id="KW-1185">Reference proteome</keyword>
<evidence type="ECO:0000256" key="1">
    <source>
        <dbReference type="SAM" id="MobiDB-lite"/>
    </source>
</evidence>
<evidence type="ECO:0000313" key="3">
    <source>
        <dbReference type="Proteomes" id="UP000517694"/>
    </source>
</evidence>
<gene>
    <name evidence="2" type="ORF">H1R13_00575</name>
</gene>
<feature type="region of interest" description="Disordered" evidence="1">
    <location>
        <begin position="439"/>
        <end position="538"/>
    </location>
</feature>
<feature type="compositionally biased region" description="Basic and acidic residues" evidence="1">
    <location>
        <begin position="485"/>
        <end position="499"/>
    </location>
</feature>
<dbReference type="RefSeq" id="WP_159674520.1">
    <property type="nucleotide sequence ID" value="NZ_JACMHY010000001.1"/>
</dbReference>
<dbReference type="AlphaFoldDB" id="A0A7X1HVK5"/>
<evidence type="ECO:0000313" key="2">
    <source>
        <dbReference type="EMBL" id="MBC2863540.1"/>
    </source>
</evidence>
<comment type="caution">
    <text evidence="2">The sequence shown here is derived from an EMBL/GenBank/DDBJ whole genome shotgun (WGS) entry which is preliminary data.</text>
</comment>